<protein>
    <submittedName>
        <fullName evidence="2">Uncharacterized protein</fullName>
    </submittedName>
</protein>
<keyword evidence="1" id="KW-0812">Transmembrane</keyword>
<accession>A0A2J5I9F4</accession>
<keyword evidence="1" id="KW-0472">Membrane</keyword>
<sequence length="83" mass="9639">MGWMDGWRDRLGMRIIDRPFHPLSAVLNFLHGSFPCLWDANRGSVAPLSVYPSVYLAYRFLILLPVYQCLYLIDTVAWCIFLS</sequence>
<keyword evidence="3" id="KW-1185">Reference proteome</keyword>
<evidence type="ECO:0000313" key="2">
    <source>
        <dbReference type="EMBL" id="PLN86695.1"/>
    </source>
</evidence>
<proteinExistence type="predicted"/>
<reference evidence="3" key="1">
    <citation type="submission" date="2017-12" db="EMBL/GenBank/DDBJ databases">
        <authorList>
            <consortium name="DOE Joint Genome Institute"/>
            <person name="Mondo S.J."/>
            <person name="Kjaerbolling I."/>
            <person name="Vesth T.C."/>
            <person name="Frisvad J.C."/>
            <person name="Nybo J.L."/>
            <person name="Theobald S."/>
            <person name="Kuo A."/>
            <person name="Bowyer P."/>
            <person name="Matsuda Y."/>
            <person name="Lyhne E.K."/>
            <person name="Kogle M.E."/>
            <person name="Clum A."/>
            <person name="Lipzen A."/>
            <person name="Salamov A."/>
            <person name="Ngan C.Y."/>
            <person name="Daum C."/>
            <person name="Chiniquy J."/>
            <person name="Barry K."/>
            <person name="LaButti K."/>
            <person name="Haridas S."/>
            <person name="Simmons B.A."/>
            <person name="Magnuson J.K."/>
            <person name="Mortensen U.H."/>
            <person name="Larsen T.O."/>
            <person name="Grigoriev I.V."/>
            <person name="Baker S.E."/>
            <person name="Andersen M.R."/>
            <person name="Nordberg H.P."/>
            <person name="Cantor M.N."/>
            <person name="Hua S.X."/>
        </authorList>
    </citation>
    <scope>NUCLEOTIDE SEQUENCE [LARGE SCALE GENOMIC DNA]</scope>
    <source>
        <strain evidence="3">IBT 19404</strain>
    </source>
</reference>
<name>A0A2J5I9F4_9EURO</name>
<feature type="non-terminal residue" evidence="2">
    <location>
        <position position="83"/>
    </location>
</feature>
<evidence type="ECO:0000256" key="1">
    <source>
        <dbReference type="SAM" id="Phobius"/>
    </source>
</evidence>
<dbReference type="EMBL" id="KZ559497">
    <property type="protein sequence ID" value="PLN86695.1"/>
    <property type="molecule type" value="Genomic_DNA"/>
</dbReference>
<organism evidence="2 3">
    <name type="scientific">Aspergillus taichungensis</name>
    <dbReference type="NCBI Taxonomy" id="482145"/>
    <lineage>
        <taxon>Eukaryota</taxon>
        <taxon>Fungi</taxon>
        <taxon>Dikarya</taxon>
        <taxon>Ascomycota</taxon>
        <taxon>Pezizomycotina</taxon>
        <taxon>Eurotiomycetes</taxon>
        <taxon>Eurotiomycetidae</taxon>
        <taxon>Eurotiales</taxon>
        <taxon>Aspergillaceae</taxon>
        <taxon>Aspergillus</taxon>
        <taxon>Aspergillus subgen. Circumdati</taxon>
    </lineage>
</organism>
<dbReference type="Proteomes" id="UP000235023">
    <property type="component" value="Unassembled WGS sequence"/>
</dbReference>
<dbReference type="AlphaFoldDB" id="A0A2J5I9F4"/>
<evidence type="ECO:0000313" key="3">
    <source>
        <dbReference type="Proteomes" id="UP000235023"/>
    </source>
</evidence>
<feature type="transmembrane region" description="Helical" evidence="1">
    <location>
        <begin position="60"/>
        <end position="82"/>
    </location>
</feature>
<keyword evidence="1" id="KW-1133">Transmembrane helix</keyword>
<gene>
    <name evidence="2" type="ORF">BDW42DRAFT_158316</name>
</gene>